<name>A0AAD4I624_9PLEO</name>
<dbReference type="Proteomes" id="UP001199106">
    <property type="component" value="Unassembled WGS sequence"/>
</dbReference>
<accession>A0AAD4I624</accession>
<dbReference type="Gene3D" id="2.80.10.50">
    <property type="match status" value="1"/>
</dbReference>
<gene>
    <name evidence="1" type="ORF">G6011_08393</name>
</gene>
<evidence type="ECO:0000313" key="1">
    <source>
        <dbReference type="EMBL" id="KAG9190305.1"/>
    </source>
</evidence>
<keyword evidence="2" id="KW-1185">Reference proteome</keyword>
<dbReference type="AlphaFoldDB" id="A0AAD4I624"/>
<protein>
    <submittedName>
        <fullName evidence="1">Uncharacterized protein</fullName>
    </submittedName>
</protein>
<comment type="caution">
    <text evidence="1">The sequence shown here is derived from an EMBL/GenBank/DDBJ whole genome shotgun (WGS) entry which is preliminary data.</text>
</comment>
<sequence length="132" mass="14784">MDSLPRPFTIEVDGKPIAKVNGPLDEESYDGQTCKHAKTGSEPAIFELKQYRLISDGLVLSRELVEDLTLKPKRVYWFRADTYPVHHRVIAGKDGNNFSLQMSGSTLMADGDTVFACLLREQAQKVIVKMQA</sequence>
<reference evidence="1" key="1">
    <citation type="submission" date="2021-07" db="EMBL/GenBank/DDBJ databases">
        <title>Genome Resource of American Ginseng Black Spot Pathogen Alternaria panax.</title>
        <authorList>
            <person name="Qiu C."/>
            <person name="Wang W."/>
            <person name="Liu Z."/>
        </authorList>
    </citation>
    <scope>NUCLEOTIDE SEQUENCE</scope>
    <source>
        <strain evidence="1">BNCC115425</strain>
    </source>
</reference>
<organism evidence="1 2">
    <name type="scientific">Alternaria panax</name>
    <dbReference type="NCBI Taxonomy" id="48097"/>
    <lineage>
        <taxon>Eukaryota</taxon>
        <taxon>Fungi</taxon>
        <taxon>Dikarya</taxon>
        <taxon>Ascomycota</taxon>
        <taxon>Pezizomycotina</taxon>
        <taxon>Dothideomycetes</taxon>
        <taxon>Pleosporomycetidae</taxon>
        <taxon>Pleosporales</taxon>
        <taxon>Pleosporineae</taxon>
        <taxon>Pleosporaceae</taxon>
        <taxon>Alternaria</taxon>
        <taxon>Alternaria sect. Panax</taxon>
    </lineage>
</organism>
<dbReference type="EMBL" id="JAANER010000004">
    <property type="protein sequence ID" value="KAG9190305.1"/>
    <property type="molecule type" value="Genomic_DNA"/>
</dbReference>
<evidence type="ECO:0000313" key="2">
    <source>
        <dbReference type="Proteomes" id="UP001199106"/>
    </source>
</evidence>
<proteinExistence type="predicted"/>